<evidence type="ECO:0000313" key="4">
    <source>
        <dbReference type="EMBL" id="TXC72842.1"/>
    </source>
</evidence>
<dbReference type="AlphaFoldDB" id="A0A5C6UJ43"/>
<dbReference type="PANTHER" id="PTHR43037:SF1">
    <property type="entry name" value="BLL1128 PROTEIN"/>
    <property type="match status" value="1"/>
</dbReference>
<dbReference type="InterPro" id="IPR010126">
    <property type="entry name" value="Esterase_phb"/>
</dbReference>
<proteinExistence type="predicted"/>
<dbReference type="NCBIfam" id="TIGR01840">
    <property type="entry name" value="esterase_phb"/>
    <property type="match status" value="1"/>
</dbReference>
<keyword evidence="2" id="KW-0378">Hydrolase</keyword>
<evidence type="ECO:0000256" key="3">
    <source>
        <dbReference type="SAM" id="MobiDB-lite"/>
    </source>
</evidence>
<gene>
    <name evidence="4" type="ORF">FSB78_08990</name>
</gene>
<dbReference type="PANTHER" id="PTHR43037">
    <property type="entry name" value="UNNAMED PRODUCT-RELATED"/>
    <property type="match status" value="1"/>
</dbReference>
<evidence type="ECO:0000256" key="2">
    <source>
        <dbReference type="ARBA" id="ARBA00022801"/>
    </source>
</evidence>
<feature type="region of interest" description="Disordered" evidence="3">
    <location>
        <begin position="293"/>
        <end position="315"/>
    </location>
</feature>
<dbReference type="Proteomes" id="UP000321250">
    <property type="component" value="Unassembled WGS sequence"/>
</dbReference>
<accession>A0A5C6UJ43</accession>
<dbReference type="Pfam" id="PF10503">
    <property type="entry name" value="Esterase_PHB"/>
    <property type="match status" value="1"/>
</dbReference>
<dbReference type="SUPFAM" id="SSF53474">
    <property type="entry name" value="alpha/beta-Hydrolases"/>
    <property type="match status" value="1"/>
</dbReference>
<organism evidence="4 5">
    <name type="scientific">Sphingomonas ginsenosidivorax</name>
    <dbReference type="NCBI Taxonomy" id="862135"/>
    <lineage>
        <taxon>Bacteria</taxon>
        <taxon>Pseudomonadati</taxon>
        <taxon>Pseudomonadota</taxon>
        <taxon>Alphaproteobacteria</taxon>
        <taxon>Sphingomonadales</taxon>
        <taxon>Sphingomonadaceae</taxon>
        <taxon>Sphingomonas</taxon>
    </lineage>
</organism>
<protein>
    <submittedName>
        <fullName evidence="4">PHB depolymerase family esterase</fullName>
    </submittedName>
</protein>
<sequence length="333" mass="35203">MEAFGRNPGELRALIHVPAGLPSGAPLVVVLHGCTQSAGAYDQGSGWSALADRFGFAVLYPEQQRGNNPNLCFNWFFPADTRRGGGEAESIREMVVAAVERHRLDAARVFVTGLSAGGAMTSVMLATHPEMFAAGAIIAGLPYGTANTIPEALERMRGQGHDRAGLRDRVRAASAHGGPWPAVSVWHGTADRTVNATNAALIVEQWRGIHGVETPPVTERVDGQVHRKWHDKAGRPVVEEYAVSGLGHGTPIATSGDEAYGVPGPHMLEAGISSTYRIAASWGIVPAMAPTRARSSTEAPVPAAPRQTRAAARSFDPGRVIEDALRAAGLRKP</sequence>
<dbReference type="GO" id="GO:0016787">
    <property type="term" value="F:hydrolase activity"/>
    <property type="evidence" value="ECO:0007669"/>
    <property type="project" value="UniProtKB-KW"/>
</dbReference>
<evidence type="ECO:0000313" key="5">
    <source>
        <dbReference type="Proteomes" id="UP000321250"/>
    </source>
</evidence>
<dbReference type="InterPro" id="IPR050955">
    <property type="entry name" value="Plant_Biomass_Hydrol_Est"/>
</dbReference>
<keyword evidence="1" id="KW-0732">Signal</keyword>
<dbReference type="EMBL" id="VOQR01000001">
    <property type="protein sequence ID" value="TXC72842.1"/>
    <property type="molecule type" value="Genomic_DNA"/>
</dbReference>
<feature type="compositionally biased region" description="Low complexity" evidence="3">
    <location>
        <begin position="299"/>
        <end position="313"/>
    </location>
</feature>
<name>A0A5C6UJ43_9SPHN</name>
<dbReference type="InterPro" id="IPR029058">
    <property type="entry name" value="AB_hydrolase_fold"/>
</dbReference>
<dbReference type="GO" id="GO:0005576">
    <property type="term" value="C:extracellular region"/>
    <property type="evidence" value="ECO:0007669"/>
    <property type="project" value="InterPro"/>
</dbReference>
<keyword evidence="5" id="KW-1185">Reference proteome</keyword>
<dbReference type="Gene3D" id="3.40.50.1820">
    <property type="entry name" value="alpha/beta hydrolase"/>
    <property type="match status" value="1"/>
</dbReference>
<dbReference type="OrthoDB" id="9767239at2"/>
<evidence type="ECO:0000256" key="1">
    <source>
        <dbReference type="ARBA" id="ARBA00022729"/>
    </source>
</evidence>
<reference evidence="4 5" key="1">
    <citation type="journal article" date="2013" name="Antonie Van Leeuwenhoek">
        <title>Sphingomonas ginsenosidivorax sp. nov., with the ability to transform ginsenosides.</title>
        <authorList>
            <person name="Jin X.F."/>
            <person name="Kim J.K."/>
            <person name="Liu Q.M."/>
            <person name="Kang M.S."/>
            <person name="He D."/>
            <person name="Jin F.X."/>
            <person name="Kim S.C."/>
            <person name="Im W.T."/>
        </authorList>
    </citation>
    <scope>NUCLEOTIDE SEQUENCE [LARGE SCALE GENOMIC DNA]</scope>
    <source>
        <strain evidence="4 5">KHI67</strain>
    </source>
</reference>
<comment type="caution">
    <text evidence="4">The sequence shown here is derived from an EMBL/GenBank/DDBJ whole genome shotgun (WGS) entry which is preliminary data.</text>
</comment>